<feature type="transmembrane region" description="Helical" evidence="8">
    <location>
        <begin position="245"/>
        <end position="263"/>
    </location>
</feature>
<feature type="transmembrane region" description="Helical" evidence="8">
    <location>
        <begin position="454"/>
        <end position="473"/>
    </location>
</feature>
<evidence type="ECO:0000256" key="8">
    <source>
        <dbReference type="SAM" id="Phobius"/>
    </source>
</evidence>
<feature type="transmembrane region" description="Helical" evidence="8">
    <location>
        <begin position="221"/>
        <end position="238"/>
    </location>
</feature>
<feature type="transmembrane region" description="Helical" evidence="8">
    <location>
        <begin position="25"/>
        <end position="45"/>
    </location>
</feature>
<feature type="transmembrane region" description="Helical" evidence="8">
    <location>
        <begin position="192"/>
        <end position="209"/>
    </location>
</feature>
<feature type="transmembrane region" description="Helical" evidence="8">
    <location>
        <begin position="165"/>
        <end position="185"/>
    </location>
</feature>
<dbReference type="InterPro" id="IPR011009">
    <property type="entry name" value="Kinase-like_dom_sf"/>
</dbReference>
<feature type="transmembrane region" description="Helical" evidence="8">
    <location>
        <begin position="346"/>
        <end position="364"/>
    </location>
</feature>
<sequence length="1287" mass="149252">MSKKSNTKIKKESENLNKYFLQSKFYFIFLLTIALLISVCHSYYLSVLYENDIHFSYLADFEREMAYRTEMGLYFSYYKTIVKSESFISGIEKIIHDNVTEYGHEINTLNRFNLYPEVILGFLYRNFKNLNDIFKFTSESCYQTNRGNELPPITSCEGILNYHYFYIYGVFGISGTVAGSIFLIGCIISENFFGGLISFFCFMFNHGEATRVQWTPPLRESFGYPMILLQMLILTVILKWKLTKYGLLFLFTIFIICSCLFWQFSQFVFFTQVFALFILYLLSYIPKNVISSLIYSHLIGFMLSFVLLFGNDMMLTSLYLTSLLSFIIIFYFLSYFESHVPKIISIPLRLLIFVGLTFGMKYGISKTLNIEDDSHIFDIIKSKFSDFANFHTRLYTCAAEFDFITMEPINKISITLLLPTSIIGFLLVSSYVIKKEFQTLLKPSIYPLDKNNCDIIYHTLQCIAFCILAGLIMRLKLFATPHLCILAGGSINTFFWPIKLKKVYVYGIIIGIISCMGYKGIQNVQKELSKIGEYSNPDQEFVFEWIKYNTKENDVFAGPMPLMANVKLSTLRPIANHPHYEHVEIRNRTLKVYSIFSKKSIIDVYNTLKNMGINYLLFQPHNCMPHPTKPHCSYRTMWDLQDPENIENVNNCELIEKTIKTRNQKYIEPFEIVYNQKNYVILKLIKNFLIFRCLLALLIIYHYINIVSSNVLKKYPTKIDKLKNGQGSQTVYVDEKGRNFIWCESFKRSECLSGNVSECTVKERCYRENHEHTISCSAAYVFDTINRFNFVIHDDALQAKGCWSQEHAHLECLDIKNCILKEKIRALDTNKSALFCCCFESNCNSYEFLRYQVVTLQEDHELNKSLIKKNNFITQDELYHTHTTIILALFFILCTFILLCSPRIIRNIKKNINETREKEKSSVSLEIIDNGKKPLLIEKEKPRSNHKQIDIIEILARGRFGEVYKGIYNGQVVAVKTFNQENAASWIKERDIFTNEFVKEHDSIVKYLGMDYIKTENCVSYRILLEYHEKGSLNNYLRNHKLTFYIATKMMMSIINGICYLHEEINGGDDLKPTIIHNDIKSKNILVKDDLSCCISDFGLSTTCLNGRMPSDEVLQQVGTKRYMAPEILEGATEFSAFAFLQVDIYGAALVLWEILSRTFIPGMESLSNIPKYILPYEDKVGMNPTIGEMRNLVVVKKIRPEFNEYIFKNTLSKRIVSIIEDMWDSEPHARISAGCAKSRMTTIYEQFAPVPDSDGLYTIPNCADIISSEEIINYDSSTETTLISTY</sequence>
<dbReference type="InterPro" id="IPR018732">
    <property type="entry name" value="Dpy-19/Dpy-19-like"/>
</dbReference>
<dbReference type="SMART" id="SM00220">
    <property type="entry name" value="S_TKc"/>
    <property type="match status" value="1"/>
</dbReference>
<comment type="similarity">
    <text evidence="2">Belongs to the dpy-19 family.</text>
</comment>
<feature type="transmembrane region" description="Helical" evidence="8">
    <location>
        <begin position="503"/>
        <end position="521"/>
    </location>
</feature>
<feature type="transmembrane region" description="Helical" evidence="8">
    <location>
        <begin position="878"/>
        <end position="900"/>
    </location>
</feature>
<dbReference type="GO" id="GO:0004672">
    <property type="term" value="F:protein kinase activity"/>
    <property type="evidence" value="ECO:0007669"/>
    <property type="project" value="InterPro"/>
</dbReference>
<dbReference type="PANTHER" id="PTHR31488">
    <property type="entry name" value="DPY-19-LIKE 1, LIKE (H. SAPIENS)"/>
    <property type="match status" value="1"/>
</dbReference>
<comment type="subcellular location">
    <subcellularLocation>
        <location evidence="1">Membrane</location>
        <topology evidence="1">Multi-pass membrane protein</topology>
    </subcellularLocation>
</comment>
<organism evidence="10 11">
    <name type="scientific">Strongyloides stercoralis</name>
    <name type="common">Threadworm</name>
    <dbReference type="NCBI Taxonomy" id="6248"/>
    <lineage>
        <taxon>Eukaryota</taxon>
        <taxon>Metazoa</taxon>
        <taxon>Ecdysozoa</taxon>
        <taxon>Nematoda</taxon>
        <taxon>Chromadorea</taxon>
        <taxon>Rhabditida</taxon>
        <taxon>Tylenchina</taxon>
        <taxon>Panagrolaimomorpha</taxon>
        <taxon>Strongyloidoidea</taxon>
        <taxon>Strongyloididae</taxon>
        <taxon>Strongyloides</taxon>
    </lineage>
</organism>
<feature type="domain" description="Protein kinase" evidence="9">
    <location>
        <begin position="949"/>
        <end position="1244"/>
    </location>
</feature>
<evidence type="ECO:0000256" key="4">
    <source>
        <dbReference type="ARBA" id="ARBA00022679"/>
    </source>
</evidence>
<dbReference type="GO" id="GO:0000030">
    <property type="term" value="F:mannosyltransferase activity"/>
    <property type="evidence" value="ECO:0007669"/>
    <property type="project" value="InterPro"/>
</dbReference>
<keyword evidence="7 8" id="KW-0472">Membrane</keyword>
<name>A0AAF5DFH4_STRER</name>
<dbReference type="InterPro" id="IPR008271">
    <property type="entry name" value="Ser/Thr_kinase_AS"/>
</dbReference>
<evidence type="ECO:0000256" key="3">
    <source>
        <dbReference type="ARBA" id="ARBA00022676"/>
    </source>
</evidence>
<dbReference type="CDD" id="cd20177">
    <property type="entry name" value="Dpy19"/>
    <property type="match status" value="1"/>
</dbReference>
<dbReference type="PROSITE" id="PS50011">
    <property type="entry name" value="PROTEIN_KINASE_DOM"/>
    <property type="match status" value="1"/>
</dbReference>
<keyword evidence="3" id="KW-0328">Glycosyltransferase</keyword>
<proteinExistence type="inferred from homology"/>
<keyword evidence="6 8" id="KW-1133">Transmembrane helix</keyword>
<feature type="transmembrane region" description="Helical" evidence="8">
    <location>
        <begin position="269"/>
        <end position="285"/>
    </location>
</feature>
<keyword evidence="5 8" id="KW-0812">Transmembrane</keyword>
<keyword evidence="10" id="KW-1185">Reference proteome</keyword>
<dbReference type="Pfam" id="PF10034">
    <property type="entry name" value="Dpy19"/>
    <property type="match status" value="1"/>
</dbReference>
<dbReference type="GO" id="GO:0005524">
    <property type="term" value="F:ATP binding"/>
    <property type="evidence" value="ECO:0007669"/>
    <property type="project" value="InterPro"/>
</dbReference>
<feature type="transmembrane region" description="Helical" evidence="8">
    <location>
        <begin position="684"/>
        <end position="704"/>
    </location>
</feature>
<dbReference type="SUPFAM" id="SSF56112">
    <property type="entry name" value="Protein kinase-like (PK-like)"/>
    <property type="match status" value="1"/>
</dbReference>
<dbReference type="WBParaSite" id="TCONS_00010959.p1">
    <property type="protein sequence ID" value="TCONS_00010959.p1"/>
    <property type="gene ID" value="XLOC_004842"/>
</dbReference>
<evidence type="ECO:0000256" key="6">
    <source>
        <dbReference type="ARBA" id="ARBA00022989"/>
    </source>
</evidence>
<evidence type="ECO:0000313" key="11">
    <source>
        <dbReference type="WBParaSite" id="TCONS_00010959.p1"/>
    </source>
</evidence>
<dbReference type="Gene3D" id="1.10.510.10">
    <property type="entry name" value="Transferase(Phosphotransferase) domain 1"/>
    <property type="match status" value="1"/>
</dbReference>
<dbReference type="PANTHER" id="PTHR31488:SF1">
    <property type="entry name" value="C-MANNOSYLTRANSFERASE DPY19L1"/>
    <property type="match status" value="1"/>
</dbReference>
<feature type="transmembrane region" description="Helical" evidence="8">
    <location>
        <begin position="412"/>
        <end position="433"/>
    </location>
</feature>
<dbReference type="Gene3D" id="3.30.200.20">
    <property type="entry name" value="Phosphorylase Kinase, domain 1"/>
    <property type="match status" value="1"/>
</dbReference>
<dbReference type="Proteomes" id="UP000035681">
    <property type="component" value="Unplaced"/>
</dbReference>
<reference evidence="11" key="1">
    <citation type="submission" date="2024-02" db="UniProtKB">
        <authorList>
            <consortium name="WormBaseParasite"/>
        </authorList>
    </citation>
    <scope>IDENTIFICATION</scope>
</reference>
<dbReference type="CDD" id="cd23617">
    <property type="entry name" value="TFP_LU_ECD_Daf4"/>
    <property type="match status" value="1"/>
</dbReference>
<dbReference type="InterPro" id="IPR047462">
    <property type="entry name" value="Dpy19"/>
</dbReference>
<dbReference type="AlphaFoldDB" id="A0AAF5DFH4"/>
<dbReference type="GO" id="GO:0005637">
    <property type="term" value="C:nuclear inner membrane"/>
    <property type="evidence" value="ECO:0007669"/>
    <property type="project" value="TreeGrafter"/>
</dbReference>
<protein>
    <submittedName>
        <fullName evidence="11">Serine/threonine-protein kinase receptor</fullName>
    </submittedName>
</protein>
<dbReference type="PROSITE" id="PS00108">
    <property type="entry name" value="PROTEIN_KINASE_ST"/>
    <property type="match status" value="1"/>
</dbReference>
<evidence type="ECO:0000256" key="7">
    <source>
        <dbReference type="ARBA" id="ARBA00023136"/>
    </source>
</evidence>
<evidence type="ECO:0000256" key="5">
    <source>
        <dbReference type="ARBA" id="ARBA00022692"/>
    </source>
</evidence>
<feature type="transmembrane region" description="Helical" evidence="8">
    <location>
        <begin position="316"/>
        <end position="334"/>
    </location>
</feature>
<evidence type="ECO:0000256" key="1">
    <source>
        <dbReference type="ARBA" id="ARBA00004141"/>
    </source>
</evidence>
<dbReference type="Pfam" id="PF00069">
    <property type="entry name" value="Pkinase"/>
    <property type="match status" value="1"/>
</dbReference>
<evidence type="ECO:0000313" key="10">
    <source>
        <dbReference type="Proteomes" id="UP000035681"/>
    </source>
</evidence>
<evidence type="ECO:0000259" key="9">
    <source>
        <dbReference type="PROSITE" id="PS50011"/>
    </source>
</evidence>
<keyword evidence="4" id="KW-0808">Transferase</keyword>
<feature type="transmembrane region" description="Helical" evidence="8">
    <location>
        <begin position="292"/>
        <end position="310"/>
    </location>
</feature>
<evidence type="ECO:0000256" key="2">
    <source>
        <dbReference type="ARBA" id="ARBA00008744"/>
    </source>
</evidence>
<dbReference type="InterPro" id="IPR000719">
    <property type="entry name" value="Prot_kinase_dom"/>
</dbReference>
<accession>A0AAF5DFH4</accession>